<reference evidence="1" key="2">
    <citation type="journal article" date="2015" name="Data Brief">
        <title>Shoot transcriptome of the giant reed, Arundo donax.</title>
        <authorList>
            <person name="Barrero R.A."/>
            <person name="Guerrero F.D."/>
            <person name="Moolhuijzen P."/>
            <person name="Goolsby J.A."/>
            <person name="Tidwell J."/>
            <person name="Bellgard S.E."/>
            <person name="Bellgard M.I."/>
        </authorList>
    </citation>
    <scope>NUCLEOTIDE SEQUENCE</scope>
    <source>
        <tissue evidence="1">Shoot tissue taken approximately 20 cm above the soil surface</tissue>
    </source>
</reference>
<protein>
    <submittedName>
        <fullName evidence="1">Uncharacterized protein</fullName>
    </submittedName>
</protein>
<reference evidence="1" key="1">
    <citation type="submission" date="2014-09" db="EMBL/GenBank/DDBJ databases">
        <authorList>
            <person name="Magalhaes I.L.F."/>
            <person name="Oliveira U."/>
            <person name="Santos F.R."/>
            <person name="Vidigal T.H.D.A."/>
            <person name="Brescovit A.D."/>
            <person name="Santos A.J."/>
        </authorList>
    </citation>
    <scope>NUCLEOTIDE SEQUENCE</scope>
    <source>
        <tissue evidence="1">Shoot tissue taken approximately 20 cm above the soil surface</tissue>
    </source>
</reference>
<name>A0A0A8ZQW1_ARUDO</name>
<dbReference type="AlphaFoldDB" id="A0A0A8ZQW1"/>
<organism evidence="1">
    <name type="scientific">Arundo donax</name>
    <name type="common">Giant reed</name>
    <name type="synonym">Donax arundinaceus</name>
    <dbReference type="NCBI Taxonomy" id="35708"/>
    <lineage>
        <taxon>Eukaryota</taxon>
        <taxon>Viridiplantae</taxon>
        <taxon>Streptophyta</taxon>
        <taxon>Embryophyta</taxon>
        <taxon>Tracheophyta</taxon>
        <taxon>Spermatophyta</taxon>
        <taxon>Magnoliopsida</taxon>
        <taxon>Liliopsida</taxon>
        <taxon>Poales</taxon>
        <taxon>Poaceae</taxon>
        <taxon>PACMAD clade</taxon>
        <taxon>Arundinoideae</taxon>
        <taxon>Arundineae</taxon>
        <taxon>Arundo</taxon>
    </lineage>
</organism>
<proteinExistence type="predicted"/>
<dbReference type="EMBL" id="GBRH01257822">
    <property type="protein sequence ID" value="JAD40073.1"/>
    <property type="molecule type" value="Transcribed_RNA"/>
</dbReference>
<accession>A0A0A8ZQW1</accession>
<evidence type="ECO:0000313" key="1">
    <source>
        <dbReference type="EMBL" id="JAD40073.1"/>
    </source>
</evidence>
<sequence>MTTKELISSETLFGRIGISLAYQKQTLSEGAFHKVCFPRNNKSRFS</sequence>